<dbReference type="Proteomes" id="UP000198460">
    <property type="component" value="Unassembled WGS sequence"/>
</dbReference>
<dbReference type="InterPro" id="IPR036259">
    <property type="entry name" value="MFS_trans_sf"/>
</dbReference>
<proteinExistence type="predicted"/>
<dbReference type="GO" id="GO:0022857">
    <property type="term" value="F:transmembrane transporter activity"/>
    <property type="evidence" value="ECO:0007669"/>
    <property type="project" value="InterPro"/>
</dbReference>
<accession>A0A238H2N7</accession>
<keyword evidence="1 4" id="KW-0812">Transmembrane</keyword>
<dbReference type="AlphaFoldDB" id="A0A238H2N7"/>
<feature type="transmembrane region" description="Helical" evidence="4">
    <location>
        <begin position="151"/>
        <end position="171"/>
    </location>
</feature>
<evidence type="ECO:0000259" key="5">
    <source>
        <dbReference type="PROSITE" id="PS50850"/>
    </source>
</evidence>
<evidence type="ECO:0000256" key="4">
    <source>
        <dbReference type="SAM" id="Phobius"/>
    </source>
</evidence>
<protein>
    <submittedName>
        <fullName evidence="6">MFS permease</fullName>
    </submittedName>
</protein>
<feature type="transmembrane region" description="Helical" evidence="4">
    <location>
        <begin position="234"/>
        <end position="254"/>
    </location>
</feature>
<dbReference type="CDD" id="cd17324">
    <property type="entry name" value="MFS_NepI_like"/>
    <property type="match status" value="1"/>
</dbReference>
<dbReference type="PROSITE" id="PS50850">
    <property type="entry name" value="MFS"/>
    <property type="match status" value="1"/>
</dbReference>
<dbReference type="Pfam" id="PF07690">
    <property type="entry name" value="MFS_1"/>
    <property type="match status" value="1"/>
</dbReference>
<feature type="transmembrane region" description="Helical" evidence="4">
    <location>
        <begin position="204"/>
        <end position="228"/>
    </location>
</feature>
<feature type="transmembrane region" description="Helical" evidence="4">
    <location>
        <begin position="33"/>
        <end position="51"/>
    </location>
</feature>
<dbReference type="InterPro" id="IPR011701">
    <property type="entry name" value="MFS"/>
</dbReference>
<organism evidence="6 7">
    <name type="scientific">Burkholderia singularis</name>
    <dbReference type="NCBI Taxonomy" id="1503053"/>
    <lineage>
        <taxon>Bacteria</taxon>
        <taxon>Pseudomonadati</taxon>
        <taxon>Pseudomonadota</taxon>
        <taxon>Betaproteobacteria</taxon>
        <taxon>Burkholderiales</taxon>
        <taxon>Burkholderiaceae</taxon>
        <taxon>Burkholderia</taxon>
        <taxon>pseudomallei group</taxon>
    </lineage>
</organism>
<feature type="transmembrane region" description="Helical" evidence="4">
    <location>
        <begin position="266"/>
        <end position="285"/>
    </location>
</feature>
<keyword evidence="2 4" id="KW-1133">Transmembrane helix</keyword>
<keyword evidence="3 4" id="KW-0472">Membrane</keyword>
<evidence type="ECO:0000256" key="2">
    <source>
        <dbReference type="ARBA" id="ARBA00022989"/>
    </source>
</evidence>
<dbReference type="PANTHER" id="PTHR42910">
    <property type="entry name" value="TRANSPORTER SCO4007-RELATED"/>
    <property type="match status" value="1"/>
</dbReference>
<gene>
    <name evidence="6" type="ORF">BSIN_2510</name>
</gene>
<dbReference type="PANTHER" id="PTHR42910:SF1">
    <property type="entry name" value="MAJOR FACILITATOR SUPERFAMILY (MFS) PROFILE DOMAIN-CONTAINING PROTEIN"/>
    <property type="match status" value="1"/>
</dbReference>
<name>A0A238H2N7_9BURK</name>
<sequence>MAAACAITVANVYLCQPLLSAMADSFHTTPSAAARVASAAQIGYALGILLVVPSADRADPKRLVRGLLALTTLALALAAVSPSMQWLALMSLLVTMATVVPQVLIPVAVSLAPPDQSGRVVGTMQTGLIAGILLSRTASGAIGQWSGSWRAPYAAAAVLTGALLLILPRFVPSRAHAAPGAPKAYAALLGSLPRLLLTWRDLRFSACLGAAMFGAFSAFWATLVFHVAQPPFGLGPAQAGLFGVWGAAGALVAPRCGRLSDRFGPTFVNGLSICAATLAFLVFLIAGDTSALALVAGVNLLDFGNQAGQIANQARIFRLDPAARARLNTVYMVSTFAGGALGTAAWSIHGWRGVCMTGFALLGVAGGLLLSRSLIRRRAPASAN</sequence>
<feature type="transmembrane region" description="Helical" evidence="4">
    <location>
        <begin position="63"/>
        <end position="80"/>
    </location>
</feature>
<dbReference type="InterPro" id="IPR020846">
    <property type="entry name" value="MFS_dom"/>
</dbReference>
<dbReference type="Gene3D" id="1.20.1250.20">
    <property type="entry name" value="MFS general substrate transporter like domains"/>
    <property type="match status" value="1"/>
</dbReference>
<evidence type="ECO:0000313" key="6">
    <source>
        <dbReference type="EMBL" id="SMF99492.1"/>
    </source>
</evidence>
<dbReference type="EMBL" id="FXAN01000041">
    <property type="protein sequence ID" value="SMF99492.1"/>
    <property type="molecule type" value="Genomic_DNA"/>
</dbReference>
<reference evidence="6 7" key="1">
    <citation type="submission" date="2017-04" db="EMBL/GenBank/DDBJ databases">
        <authorList>
            <person name="Afonso C.L."/>
            <person name="Miller P.J."/>
            <person name="Scott M.A."/>
            <person name="Spackman E."/>
            <person name="Goraichik I."/>
            <person name="Dimitrov K.M."/>
            <person name="Suarez D.L."/>
            <person name="Swayne D.E."/>
        </authorList>
    </citation>
    <scope>NUCLEOTIDE SEQUENCE [LARGE SCALE GENOMIC DNA]</scope>
    <source>
        <strain evidence="6">LMG 28154</strain>
    </source>
</reference>
<feature type="transmembrane region" description="Helical" evidence="4">
    <location>
        <begin position="354"/>
        <end position="375"/>
    </location>
</feature>
<evidence type="ECO:0000256" key="3">
    <source>
        <dbReference type="ARBA" id="ARBA00023136"/>
    </source>
</evidence>
<evidence type="ECO:0000313" key="7">
    <source>
        <dbReference type="Proteomes" id="UP000198460"/>
    </source>
</evidence>
<evidence type="ECO:0000256" key="1">
    <source>
        <dbReference type="ARBA" id="ARBA00022692"/>
    </source>
</evidence>
<dbReference type="SUPFAM" id="SSF103473">
    <property type="entry name" value="MFS general substrate transporter"/>
    <property type="match status" value="1"/>
</dbReference>
<feature type="domain" description="Major facilitator superfamily (MFS) profile" evidence="5">
    <location>
        <begin position="1"/>
        <end position="378"/>
    </location>
</feature>